<sequence length="61" mass="6659">MFSSGCHVAGKICLPGVARLAAVLRKDNYRSVHGELDVHQAASRPVCHNDQSVIIKMDNLE</sequence>
<dbReference type="EMBL" id="BMFF01000001">
    <property type="protein sequence ID" value="GGC88887.1"/>
    <property type="molecule type" value="Genomic_DNA"/>
</dbReference>
<accession>A0ABQ1P275</accession>
<keyword evidence="2" id="KW-1185">Reference proteome</keyword>
<dbReference type="Proteomes" id="UP000638188">
    <property type="component" value="Unassembled WGS sequence"/>
</dbReference>
<gene>
    <name evidence="1" type="ORF">GCM10007418_05690</name>
</gene>
<comment type="caution">
    <text evidence="1">The sequence shown here is derived from an EMBL/GenBank/DDBJ whole genome shotgun (WGS) entry which is preliminary data.</text>
</comment>
<evidence type="ECO:0000313" key="2">
    <source>
        <dbReference type="Proteomes" id="UP000638188"/>
    </source>
</evidence>
<protein>
    <submittedName>
        <fullName evidence="1">Uncharacterized protein</fullName>
    </submittedName>
</protein>
<evidence type="ECO:0000313" key="1">
    <source>
        <dbReference type="EMBL" id="GGC88887.1"/>
    </source>
</evidence>
<reference evidence="2" key="1">
    <citation type="journal article" date="2019" name="Int. J. Syst. Evol. Microbiol.">
        <title>The Global Catalogue of Microorganisms (GCM) 10K type strain sequencing project: providing services to taxonomists for standard genome sequencing and annotation.</title>
        <authorList>
            <consortium name="The Broad Institute Genomics Platform"/>
            <consortium name="The Broad Institute Genome Sequencing Center for Infectious Disease"/>
            <person name="Wu L."/>
            <person name="Ma J."/>
        </authorList>
    </citation>
    <scope>NUCLEOTIDE SEQUENCE [LARGE SCALE GENOMIC DNA]</scope>
    <source>
        <strain evidence="2">CGMCC 1.12482</strain>
    </source>
</reference>
<proteinExistence type="predicted"/>
<organism evidence="1 2">
    <name type="scientific">Halopseudomonas salina</name>
    <dbReference type="NCBI Taxonomy" id="1323744"/>
    <lineage>
        <taxon>Bacteria</taxon>
        <taxon>Pseudomonadati</taxon>
        <taxon>Pseudomonadota</taxon>
        <taxon>Gammaproteobacteria</taxon>
        <taxon>Pseudomonadales</taxon>
        <taxon>Pseudomonadaceae</taxon>
        <taxon>Halopseudomonas</taxon>
    </lineage>
</organism>
<name>A0ABQ1P275_9GAMM</name>